<gene>
    <name evidence="2" type="ORF">FZEAL_2513</name>
</gene>
<proteinExistence type="predicted"/>
<organism evidence="2 3">
    <name type="scientific">Fusarium zealandicum</name>
    <dbReference type="NCBI Taxonomy" id="1053134"/>
    <lineage>
        <taxon>Eukaryota</taxon>
        <taxon>Fungi</taxon>
        <taxon>Dikarya</taxon>
        <taxon>Ascomycota</taxon>
        <taxon>Pezizomycotina</taxon>
        <taxon>Sordariomycetes</taxon>
        <taxon>Hypocreomycetidae</taxon>
        <taxon>Hypocreales</taxon>
        <taxon>Nectriaceae</taxon>
        <taxon>Fusarium</taxon>
        <taxon>Fusarium staphyleae species complex</taxon>
    </lineage>
</organism>
<feature type="signal peptide" evidence="1">
    <location>
        <begin position="1"/>
        <end position="21"/>
    </location>
</feature>
<protein>
    <submittedName>
        <fullName evidence="2">Uncharacterized protein</fullName>
    </submittedName>
</protein>
<dbReference type="AlphaFoldDB" id="A0A8H4XNC5"/>
<sequence length="99" mass="10194">MQFSITSTVVLLALGLSSAMANPVPEPNTLVQRDCDCSCKADCSTNCKNGFTANPVGMSACMLACGDSCGCDPDTMCCEDGSSCKGYNCCANPRAQSEA</sequence>
<keyword evidence="3" id="KW-1185">Reference proteome</keyword>
<keyword evidence="1" id="KW-0732">Signal</keyword>
<reference evidence="2" key="2">
    <citation type="submission" date="2020-05" db="EMBL/GenBank/DDBJ databases">
        <authorList>
            <person name="Kim H.-S."/>
            <person name="Proctor R.H."/>
            <person name="Brown D.W."/>
        </authorList>
    </citation>
    <scope>NUCLEOTIDE SEQUENCE</scope>
    <source>
        <strain evidence="2">NRRL 22465</strain>
    </source>
</reference>
<accession>A0A8H4XNC5</accession>
<evidence type="ECO:0000256" key="1">
    <source>
        <dbReference type="SAM" id="SignalP"/>
    </source>
</evidence>
<dbReference type="EMBL" id="JABEYC010000153">
    <property type="protein sequence ID" value="KAF4981711.1"/>
    <property type="molecule type" value="Genomic_DNA"/>
</dbReference>
<dbReference type="OrthoDB" id="10355387at2759"/>
<dbReference type="Proteomes" id="UP000635477">
    <property type="component" value="Unassembled WGS sequence"/>
</dbReference>
<feature type="chain" id="PRO_5034883949" evidence="1">
    <location>
        <begin position="22"/>
        <end position="99"/>
    </location>
</feature>
<evidence type="ECO:0000313" key="3">
    <source>
        <dbReference type="Proteomes" id="UP000635477"/>
    </source>
</evidence>
<reference evidence="2" key="1">
    <citation type="journal article" date="2020" name="BMC Genomics">
        <title>Correction to: Identification and distribution of gene clusters required for synthesis of sphingolipid metabolism inhibitors in diverse species of the filamentous fungus Fusarium.</title>
        <authorList>
            <person name="Kim H.S."/>
            <person name="Lohmar J.M."/>
            <person name="Busman M."/>
            <person name="Brown D.W."/>
            <person name="Naumann T.A."/>
            <person name="Divon H.H."/>
            <person name="Lysoe E."/>
            <person name="Uhlig S."/>
            <person name="Proctor R.H."/>
        </authorList>
    </citation>
    <scope>NUCLEOTIDE SEQUENCE</scope>
    <source>
        <strain evidence="2">NRRL 22465</strain>
    </source>
</reference>
<name>A0A8H4XNC5_9HYPO</name>
<evidence type="ECO:0000313" key="2">
    <source>
        <dbReference type="EMBL" id="KAF4981711.1"/>
    </source>
</evidence>
<comment type="caution">
    <text evidence="2">The sequence shown here is derived from an EMBL/GenBank/DDBJ whole genome shotgun (WGS) entry which is preliminary data.</text>
</comment>